<sequence length="36" mass="4076">DPLLNIELNSSSVWMGNWSQLCPTCKVYCMCILLSI</sequence>
<dbReference type="Proteomes" id="UP000265520">
    <property type="component" value="Unassembled WGS sequence"/>
</dbReference>
<evidence type="ECO:0000313" key="1">
    <source>
        <dbReference type="EMBL" id="MCI19510.1"/>
    </source>
</evidence>
<dbReference type="GO" id="GO:0016740">
    <property type="term" value="F:transferase activity"/>
    <property type="evidence" value="ECO:0007669"/>
    <property type="project" value="UniProtKB-KW"/>
</dbReference>
<dbReference type="EMBL" id="LXQA010115125">
    <property type="protein sequence ID" value="MCI19510.1"/>
    <property type="molecule type" value="Genomic_DNA"/>
</dbReference>
<keyword evidence="2" id="KW-1185">Reference proteome</keyword>
<protein>
    <submittedName>
        <fullName evidence="1">Putative palmitoyltransferase TIP1</fullName>
    </submittedName>
</protein>
<comment type="caution">
    <text evidence="1">The sequence shown here is derived from an EMBL/GenBank/DDBJ whole genome shotgun (WGS) entry which is preliminary data.</text>
</comment>
<feature type="non-terminal residue" evidence="1">
    <location>
        <position position="1"/>
    </location>
</feature>
<dbReference type="AlphaFoldDB" id="A0A392Q716"/>
<keyword evidence="1" id="KW-0808">Transferase</keyword>
<evidence type="ECO:0000313" key="2">
    <source>
        <dbReference type="Proteomes" id="UP000265520"/>
    </source>
</evidence>
<accession>A0A392Q716</accession>
<organism evidence="1 2">
    <name type="scientific">Trifolium medium</name>
    <dbReference type="NCBI Taxonomy" id="97028"/>
    <lineage>
        <taxon>Eukaryota</taxon>
        <taxon>Viridiplantae</taxon>
        <taxon>Streptophyta</taxon>
        <taxon>Embryophyta</taxon>
        <taxon>Tracheophyta</taxon>
        <taxon>Spermatophyta</taxon>
        <taxon>Magnoliopsida</taxon>
        <taxon>eudicotyledons</taxon>
        <taxon>Gunneridae</taxon>
        <taxon>Pentapetalae</taxon>
        <taxon>rosids</taxon>
        <taxon>fabids</taxon>
        <taxon>Fabales</taxon>
        <taxon>Fabaceae</taxon>
        <taxon>Papilionoideae</taxon>
        <taxon>50 kb inversion clade</taxon>
        <taxon>NPAAA clade</taxon>
        <taxon>Hologalegina</taxon>
        <taxon>IRL clade</taxon>
        <taxon>Trifolieae</taxon>
        <taxon>Trifolium</taxon>
    </lineage>
</organism>
<name>A0A392Q716_9FABA</name>
<proteinExistence type="predicted"/>
<reference evidence="1 2" key="1">
    <citation type="journal article" date="2018" name="Front. Plant Sci.">
        <title>Red Clover (Trifolium pratense) and Zigzag Clover (T. medium) - A Picture of Genomic Similarities and Differences.</title>
        <authorList>
            <person name="Dluhosova J."/>
            <person name="Istvanek J."/>
            <person name="Nedelnik J."/>
            <person name="Repkova J."/>
        </authorList>
    </citation>
    <scope>NUCLEOTIDE SEQUENCE [LARGE SCALE GENOMIC DNA]</scope>
    <source>
        <strain evidence="2">cv. 10/8</strain>
        <tissue evidence="1">Leaf</tissue>
    </source>
</reference>